<dbReference type="Gene3D" id="1.20.1070.10">
    <property type="entry name" value="Rhodopsin 7-helix transmembrane proteins"/>
    <property type="match status" value="1"/>
</dbReference>
<evidence type="ECO:0000256" key="12">
    <source>
        <dbReference type="SAM" id="Phobius"/>
    </source>
</evidence>
<keyword evidence="5 10" id="KW-0297">G-protein coupled receptor</keyword>
<keyword evidence="15" id="KW-1185">Reference proteome</keyword>
<evidence type="ECO:0000256" key="9">
    <source>
        <dbReference type="ARBA" id="ARBA00023224"/>
    </source>
</evidence>
<dbReference type="PANTHER" id="PTHR24248:SF3">
    <property type="entry name" value="BETA-3 ADRENERGIC RECEPTOR"/>
    <property type="match status" value="1"/>
</dbReference>
<feature type="transmembrane region" description="Helical" evidence="12">
    <location>
        <begin position="320"/>
        <end position="337"/>
    </location>
</feature>
<protein>
    <recommendedName>
        <fullName evidence="13">G-protein coupled receptors family 1 profile domain-containing protein</fullName>
    </recommendedName>
</protein>
<comment type="caution">
    <text evidence="14">The sequence shown here is derived from an EMBL/GenBank/DDBJ whole genome shotgun (WGS) entry which is preliminary data.</text>
</comment>
<dbReference type="InterPro" id="IPR000276">
    <property type="entry name" value="GPCR_Rhodpsn"/>
</dbReference>
<evidence type="ECO:0000256" key="11">
    <source>
        <dbReference type="SAM" id="MobiDB-lite"/>
    </source>
</evidence>
<dbReference type="InterPro" id="IPR002233">
    <property type="entry name" value="ADR_fam"/>
</dbReference>
<dbReference type="PROSITE" id="PS50262">
    <property type="entry name" value="G_PROTEIN_RECEP_F1_2"/>
    <property type="match status" value="1"/>
</dbReference>
<feature type="transmembrane region" description="Helical" evidence="12">
    <location>
        <begin position="20"/>
        <end position="40"/>
    </location>
</feature>
<dbReference type="Proteomes" id="UP001591681">
    <property type="component" value="Unassembled WGS sequence"/>
</dbReference>
<evidence type="ECO:0000313" key="14">
    <source>
        <dbReference type="EMBL" id="KAL2099977.1"/>
    </source>
</evidence>
<feature type="transmembrane region" description="Helical" evidence="12">
    <location>
        <begin position="52"/>
        <end position="77"/>
    </location>
</feature>
<evidence type="ECO:0000256" key="4">
    <source>
        <dbReference type="ARBA" id="ARBA00022989"/>
    </source>
</evidence>
<keyword evidence="9 10" id="KW-0807">Transducer</keyword>
<evidence type="ECO:0000256" key="5">
    <source>
        <dbReference type="ARBA" id="ARBA00023040"/>
    </source>
</evidence>
<keyword evidence="3 10" id="KW-0812">Transmembrane</keyword>
<dbReference type="SMART" id="SM01381">
    <property type="entry name" value="7TM_GPCR_Srsx"/>
    <property type="match status" value="1"/>
</dbReference>
<dbReference type="PANTHER" id="PTHR24248">
    <property type="entry name" value="ADRENERGIC RECEPTOR-RELATED G-PROTEIN COUPLED RECEPTOR"/>
    <property type="match status" value="1"/>
</dbReference>
<feature type="transmembrane region" description="Helical" evidence="12">
    <location>
        <begin position="89"/>
        <end position="111"/>
    </location>
</feature>
<feature type="region of interest" description="Disordered" evidence="11">
    <location>
        <begin position="394"/>
        <end position="414"/>
    </location>
</feature>
<evidence type="ECO:0000256" key="10">
    <source>
        <dbReference type="RuleBase" id="RU000688"/>
    </source>
</evidence>
<dbReference type="AlphaFoldDB" id="A0ABD1KLG5"/>
<evidence type="ECO:0000256" key="2">
    <source>
        <dbReference type="ARBA" id="ARBA00022475"/>
    </source>
</evidence>
<keyword evidence="2" id="KW-1003">Cell membrane</keyword>
<name>A0ABD1KLG5_9TELE</name>
<proteinExistence type="inferred from homology"/>
<comment type="subcellular location">
    <subcellularLocation>
        <location evidence="1">Cell membrane</location>
        <topology evidence="1">Multi-pass membrane protein</topology>
    </subcellularLocation>
</comment>
<feature type="transmembrane region" description="Helical" evidence="12">
    <location>
        <begin position="171"/>
        <end position="190"/>
    </location>
</feature>
<dbReference type="Pfam" id="PF00001">
    <property type="entry name" value="7tm_1"/>
    <property type="match status" value="1"/>
</dbReference>
<feature type="transmembrane region" description="Helical" evidence="12">
    <location>
        <begin position="132"/>
        <end position="151"/>
    </location>
</feature>
<dbReference type="SUPFAM" id="SSF81321">
    <property type="entry name" value="Family A G protein-coupled receptor-like"/>
    <property type="match status" value="1"/>
</dbReference>
<dbReference type="GO" id="GO:0004930">
    <property type="term" value="F:G protein-coupled receptor activity"/>
    <property type="evidence" value="ECO:0007669"/>
    <property type="project" value="UniProtKB-KW"/>
</dbReference>
<dbReference type="PRINTS" id="PR00237">
    <property type="entry name" value="GPCRRHODOPSN"/>
</dbReference>
<accession>A0ABD1KLG5</accession>
<evidence type="ECO:0000256" key="3">
    <source>
        <dbReference type="ARBA" id="ARBA00022692"/>
    </source>
</evidence>
<feature type="domain" description="G-protein coupled receptors family 1 profile" evidence="13">
    <location>
        <begin position="32"/>
        <end position="336"/>
    </location>
</feature>
<evidence type="ECO:0000259" key="13">
    <source>
        <dbReference type="PROSITE" id="PS50262"/>
    </source>
</evidence>
<keyword evidence="4 12" id="KW-1133">Transmembrane helix</keyword>
<feature type="compositionally biased region" description="Gly residues" evidence="11">
    <location>
        <begin position="251"/>
        <end position="263"/>
    </location>
</feature>
<keyword evidence="6 12" id="KW-0472">Membrane</keyword>
<dbReference type="GO" id="GO:0005886">
    <property type="term" value="C:plasma membrane"/>
    <property type="evidence" value="ECO:0007669"/>
    <property type="project" value="UniProtKB-SubCell"/>
</dbReference>
<dbReference type="EMBL" id="JBHFQA010000004">
    <property type="protein sequence ID" value="KAL2099977.1"/>
    <property type="molecule type" value="Genomic_DNA"/>
</dbReference>
<keyword evidence="8 10" id="KW-0675">Receptor</keyword>
<evidence type="ECO:0000313" key="15">
    <source>
        <dbReference type="Proteomes" id="UP001591681"/>
    </source>
</evidence>
<comment type="similarity">
    <text evidence="10">Belongs to the G-protein coupled receptor 1 family.</text>
</comment>
<reference evidence="14 15" key="1">
    <citation type="submission" date="2024-09" db="EMBL/GenBank/DDBJ databases">
        <title>A chromosome-level genome assembly of Gray's grenadier anchovy, Coilia grayii.</title>
        <authorList>
            <person name="Fu Z."/>
        </authorList>
    </citation>
    <scope>NUCLEOTIDE SEQUENCE [LARGE SCALE GENOMIC DNA]</scope>
    <source>
        <strain evidence="14">G4</strain>
        <tissue evidence="14">Muscle</tissue>
    </source>
</reference>
<dbReference type="InterPro" id="IPR017452">
    <property type="entry name" value="GPCR_Rhodpsn_7TM"/>
</dbReference>
<feature type="region of interest" description="Disordered" evidence="11">
    <location>
        <begin position="208"/>
        <end position="265"/>
    </location>
</feature>
<sequence length="414" mass="44526">MVRMENSTCQVSGATPLFLLPLLIVILVTVAGNLLVIVAVARTPTLRTTTGVLLTSLACSDLVMGLLVLPLGASHLASGRWMMGRGGCVLWTCVDVLCVTASIQMLCAIAVDRYVAITRPLRYPSLVSKRRARVAVCVIWLVAVVTIVPVVRELPQQGEGCCDFSVSPSYALVSSVISFYLPLVVMAFVYSRVYAIARHQLRNIDRDQQRFRPSVSGEPDSPLCPSPTNPTTLMPPTVGNGLPSPSTQANGGSGGGSGGGGGSGRRHTVMLTLRQQLRTLRTLGIIMGSFTVCWLPFFVANVMRPFQGTQRGPPRELLMFLNWLGYLNSALNPIIYCHSPEYRNAFRALLRGSMLGLPSLEALWKGLRTSVPCPRAPAHLGQQGVAEVEAGLGAEDTPEAREGIDKMLGPESTE</sequence>
<evidence type="ECO:0000256" key="1">
    <source>
        <dbReference type="ARBA" id="ARBA00004651"/>
    </source>
</evidence>
<dbReference type="PROSITE" id="PS00237">
    <property type="entry name" value="G_PROTEIN_RECEP_F1_1"/>
    <property type="match status" value="1"/>
</dbReference>
<feature type="transmembrane region" description="Helical" evidence="12">
    <location>
        <begin position="280"/>
        <end position="300"/>
    </location>
</feature>
<dbReference type="PRINTS" id="PR01103">
    <property type="entry name" value="ADRENERGICR"/>
</dbReference>
<keyword evidence="7" id="KW-1015">Disulfide bond</keyword>
<evidence type="ECO:0000256" key="7">
    <source>
        <dbReference type="ARBA" id="ARBA00023157"/>
    </source>
</evidence>
<dbReference type="GO" id="GO:0071875">
    <property type="term" value="P:adrenergic receptor signaling pathway"/>
    <property type="evidence" value="ECO:0007669"/>
    <property type="project" value="UniProtKB-ARBA"/>
</dbReference>
<evidence type="ECO:0000256" key="6">
    <source>
        <dbReference type="ARBA" id="ARBA00023136"/>
    </source>
</evidence>
<gene>
    <name evidence="14" type="ORF">ACEWY4_004371</name>
</gene>
<evidence type="ECO:0000256" key="8">
    <source>
        <dbReference type="ARBA" id="ARBA00023170"/>
    </source>
</evidence>
<organism evidence="14 15">
    <name type="scientific">Coilia grayii</name>
    <name type="common">Gray's grenadier anchovy</name>
    <dbReference type="NCBI Taxonomy" id="363190"/>
    <lineage>
        <taxon>Eukaryota</taxon>
        <taxon>Metazoa</taxon>
        <taxon>Chordata</taxon>
        <taxon>Craniata</taxon>
        <taxon>Vertebrata</taxon>
        <taxon>Euteleostomi</taxon>
        <taxon>Actinopterygii</taxon>
        <taxon>Neopterygii</taxon>
        <taxon>Teleostei</taxon>
        <taxon>Clupei</taxon>
        <taxon>Clupeiformes</taxon>
        <taxon>Clupeoidei</taxon>
        <taxon>Engraulidae</taxon>
        <taxon>Coilinae</taxon>
        <taxon>Coilia</taxon>
    </lineage>
</organism>